<feature type="binding site" evidence="9">
    <location>
        <position position="13"/>
    </location>
    <ligand>
        <name>NADPH</name>
        <dbReference type="ChEBI" id="CHEBI:57783"/>
    </ligand>
</feature>
<dbReference type="SUPFAM" id="SSF55347">
    <property type="entry name" value="Glyceraldehyde-3-phosphate dehydrogenase-like, C-terminal domain"/>
    <property type="match status" value="1"/>
</dbReference>
<feature type="domain" description="DXP reductoisomerase C-terminal" evidence="12">
    <location>
        <begin position="258"/>
        <end position="374"/>
    </location>
</feature>
<feature type="binding site" evidence="9">
    <location>
        <position position="213"/>
    </location>
    <ligand>
        <name>1-deoxy-D-xylulose 5-phosphate</name>
        <dbReference type="ChEBI" id="CHEBI:57792"/>
    </ligand>
</feature>
<dbReference type="EC" id="1.1.1.267" evidence="9"/>
<dbReference type="Gene3D" id="3.40.50.720">
    <property type="entry name" value="NAD(P)-binding Rossmann-like Domain"/>
    <property type="match status" value="1"/>
</dbReference>
<keyword evidence="5 9" id="KW-0560">Oxidoreductase</keyword>
<feature type="binding site" evidence="9">
    <location>
        <position position="38"/>
    </location>
    <ligand>
        <name>NADPH</name>
        <dbReference type="ChEBI" id="CHEBI:57783"/>
    </ligand>
</feature>
<dbReference type="EMBL" id="NPDX01000004">
    <property type="protein sequence ID" value="PJZ83822.1"/>
    <property type="molecule type" value="Genomic_DNA"/>
</dbReference>
<feature type="binding site" evidence="9">
    <location>
        <position position="120"/>
    </location>
    <ligand>
        <name>NADPH</name>
        <dbReference type="ChEBI" id="CHEBI:57783"/>
    </ligand>
</feature>
<dbReference type="InterPro" id="IPR013644">
    <property type="entry name" value="DXP_reductoisomerase_C"/>
</dbReference>
<evidence type="ECO:0000256" key="1">
    <source>
        <dbReference type="ARBA" id="ARBA00005094"/>
    </source>
</evidence>
<dbReference type="AlphaFoldDB" id="A0A2N0AHQ5"/>
<dbReference type="SUPFAM" id="SSF51735">
    <property type="entry name" value="NAD(P)-binding Rossmann-fold domains"/>
    <property type="match status" value="1"/>
</dbReference>
<feature type="binding site" evidence="9">
    <location>
        <position position="195"/>
    </location>
    <ligand>
        <name>1-deoxy-D-xylulose 5-phosphate</name>
        <dbReference type="ChEBI" id="CHEBI:57792"/>
    </ligand>
</feature>
<dbReference type="InterPro" id="IPR036291">
    <property type="entry name" value="NAD(P)-bd_dom_sf"/>
</dbReference>
<dbReference type="Pfam" id="PF08436">
    <property type="entry name" value="DXP_redisom_C"/>
    <property type="match status" value="1"/>
</dbReference>
<dbReference type="UniPathway" id="UPA00056">
    <property type="reaction ID" value="UER00092"/>
</dbReference>
<feature type="binding site" evidence="9">
    <location>
        <position position="12"/>
    </location>
    <ligand>
        <name>NADPH</name>
        <dbReference type="ChEBI" id="CHEBI:57783"/>
    </ligand>
</feature>
<gene>
    <name evidence="9" type="primary">dxr</name>
    <name evidence="13" type="ORF">CH364_13710</name>
</gene>
<feature type="binding site" evidence="9">
    <location>
        <position position="147"/>
    </location>
    <ligand>
        <name>1-deoxy-D-xylulose 5-phosphate</name>
        <dbReference type="ChEBI" id="CHEBI:57792"/>
    </ligand>
</feature>
<dbReference type="SUPFAM" id="SSF69055">
    <property type="entry name" value="1-deoxy-D-xylulose-5-phosphate reductoisomerase, C-terminal domain"/>
    <property type="match status" value="1"/>
</dbReference>
<keyword evidence="14" id="KW-1185">Reference proteome</keyword>
<dbReference type="GO" id="GO:0051484">
    <property type="term" value="P:isopentenyl diphosphate biosynthetic process, methylerythritol 4-phosphate pathway involved in terpenoid biosynthetic process"/>
    <property type="evidence" value="ECO:0007669"/>
    <property type="project" value="TreeGrafter"/>
</dbReference>
<organism evidence="13 14">
    <name type="scientific">Leptospira harrisiae</name>
    <dbReference type="NCBI Taxonomy" id="2023189"/>
    <lineage>
        <taxon>Bacteria</taxon>
        <taxon>Pseudomonadati</taxon>
        <taxon>Spirochaetota</taxon>
        <taxon>Spirochaetia</taxon>
        <taxon>Leptospirales</taxon>
        <taxon>Leptospiraceae</taxon>
        <taxon>Leptospira</taxon>
    </lineage>
</organism>
<feature type="binding site" evidence="9">
    <location>
        <position position="172"/>
    </location>
    <ligand>
        <name>1-deoxy-D-xylulose 5-phosphate</name>
        <dbReference type="ChEBI" id="CHEBI:57792"/>
    </ligand>
</feature>
<evidence type="ECO:0000259" key="10">
    <source>
        <dbReference type="Pfam" id="PF02670"/>
    </source>
</evidence>
<dbReference type="InterPro" id="IPR013512">
    <property type="entry name" value="DXP_reductoisomerase_N"/>
</dbReference>
<protein>
    <recommendedName>
        <fullName evidence="9">1-deoxy-D-xylulose 5-phosphate reductoisomerase</fullName>
        <shortName evidence="9">DXP reductoisomerase</shortName>
        <ecNumber evidence="9">1.1.1.267</ecNumber>
    </recommendedName>
    <alternativeName>
        <fullName evidence="9">1-deoxyxylulose-5-phosphate reductoisomerase</fullName>
    </alternativeName>
    <alternativeName>
        <fullName evidence="9">2-C-methyl-D-erythritol 4-phosphate synthase</fullName>
    </alternativeName>
</protein>
<dbReference type="FunFam" id="3.40.50.720:FF:000045">
    <property type="entry name" value="1-deoxy-D-xylulose 5-phosphate reductoisomerase"/>
    <property type="match status" value="1"/>
</dbReference>
<evidence type="ECO:0000256" key="6">
    <source>
        <dbReference type="ARBA" id="ARBA00023211"/>
    </source>
</evidence>
<name>A0A2N0AHQ5_9LEPT</name>
<feature type="binding site" evidence="9">
    <location>
        <position position="148"/>
    </location>
    <ligand>
        <name>Mn(2+)</name>
        <dbReference type="ChEBI" id="CHEBI:29035"/>
    </ligand>
</feature>
<dbReference type="Pfam" id="PF13288">
    <property type="entry name" value="DXPR_C"/>
    <property type="match status" value="1"/>
</dbReference>
<dbReference type="RefSeq" id="WP_100744370.1">
    <property type="nucleotide sequence ID" value="NZ_NPDW01000002.1"/>
</dbReference>
<evidence type="ECO:0000313" key="14">
    <source>
        <dbReference type="Proteomes" id="UP000232145"/>
    </source>
</evidence>
<feature type="binding site" evidence="9">
    <location>
        <position position="146"/>
    </location>
    <ligand>
        <name>Mn(2+)</name>
        <dbReference type="ChEBI" id="CHEBI:29035"/>
    </ligand>
</feature>
<comment type="caution">
    <text evidence="13">The sequence shown here is derived from an EMBL/GenBank/DDBJ whole genome shotgun (WGS) entry which is preliminary data.</text>
</comment>
<feature type="binding site" evidence="9">
    <location>
        <position position="122"/>
    </location>
    <ligand>
        <name>NADPH</name>
        <dbReference type="ChEBI" id="CHEBI:57783"/>
    </ligand>
</feature>
<feature type="binding site" evidence="9">
    <location>
        <position position="11"/>
    </location>
    <ligand>
        <name>NADPH</name>
        <dbReference type="ChEBI" id="CHEBI:57783"/>
    </ligand>
</feature>
<evidence type="ECO:0000259" key="11">
    <source>
        <dbReference type="Pfam" id="PF08436"/>
    </source>
</evidence>
<comment type="cofactor">
    <cofactor evidence="9">
        <name>Mg(2+)</name>
        <dbReference type="ChEBI" id="CHEBI:18420"/>
    </cofactor>
    <cofactor evidence="9">
        <name>Mn(2+)</name>
        <dbReference type="ChEBI" id="CHEBI:29035"/>
    </cofactor>
</comment>
<keyword evidence="4 9" id="KW-0521">NADP</keyword>
<evidence type="ECO:0000256" key="4">
    <source>
        <dbReference type="ARBA" id="ARBA00022857"/>
    </source>
</evidence>
<evidence type="ECO:0000259" key="12">
    <source>
        <dbReference type="Pfam" id="PF13288"/>
    </source>
</evidence>
<accession>A0A2N0AHQ5</accession>
<dbReference type="GO" id="GO:0016853">
    <property type="term" value="F:isomerase activity"/>
    <property type="evidence" value="ECO:0007669"/>
    <property type="project" value="UniProtKB-KW"/>
</dbReference>
<dbReference type="PANTHER" id="PTHR30525:SF0">
    <property type="entry name" value="1-DEOXY-D-XYLULOSE 5-PHOSPHATE REDUCTOISOMERASE, CHLOROPLASTIC"/>
    <property type="match status" value="1"/>
</dbReference>
<sequence>MVGVSVLGISGSVGSSTVKVLRQFRDSFSLRSFSVHSNLDLAKSLMDEFSPEVISITDSKLEGSLGSKYKSTTILYGEDSLSDLVRLPSVSVVVTAVVGARGVRPTIAAIEAGKKIAIANKETLVTFGPLINRLVAKHNTLMVPVDSEHNALFQLIEREKRSNIRAITLTASGGSFRTLPIEELEHVSVKQALNHPTWSMGPKITVDSAGLINKGLEVIEAHYLFGFSYDEIEVVIHPQSLTHGIIETMDGACLQYTSHPDMIYPIAHSLFYPTPTPEMLIERKPGTWKTLEFFPPDFSRYPGLTLAFQAGRAGGTAPCVFNAANEEAVALFLDEKISFTAIPKLIESALNKISNSFPDDLEGYLEKDRESRNYIQKEFVKGGVTI</sequence>
<feature type="binding site" evidence="9">
    <location>
        <position position="201"/>
    </location>
    <ligand>
        <name>NADPH</name>
        <dbReference type="ChEBI" id="CHEBI:57783"/>
    </ligand>
</feature>
<keyword evidence="13" id="KW-0413">Isomerase</keyword>
<dbReference type="GO" id="GO:0030604">
    <property type="term" value="F:1-deoxy-D-xylulose-5-phosphate reductoisomerase activity"/>
    <property type="evidence" value="ECO:0007669"/>
    <property type="project" value="UniProtKB-UniRule"/>
</dbReference>
<dbReference type="Proteomes" id="UP000232145">
    <property type="component" value="Unassembled WGS sequence"/>
</dbReference>
<dbReference type="InterPro" id="IPR003821">
    <property type="entry name" value="DXP_reductoisomerase"/>
</dbReference>
<keyword evidence="6 9" id="KW-0464">Manganese</keyword>
<comment type="caution">
    <text evidence="9">Lacks conserved residue(s) required for the propagation of feature annotation.</text>
</comment>
<evidence type="ECO:0000256" key="3">
    <source>
        <dbReference type="ARBA" id="ARBA00022723"/>
    </source>
</evidence>
<dbReference type="GO" id="GO:0070402">
    <property type="term" value="F:NADPH binding"/>
    <property type="evidence" value="ECO:0007669"/>
    <property type="project" value="InterPro"/>
</dbReference>
<feature type="domain" description="1-deoxy-D-xylulose 5-phosphate reductoisomerase N-terminal" evidence="10">
    <location>
        <begin position="4"/>
        <end position="128"/>
    </location>
</feature>
<dbReference type="Pfam" id="PF02670">
    <property type="entry name" value="DXP_reductoisom"/>
    <property type="match status" value="1"/>
</dbReference>
<evidence type="ECO:0000256" key="8">
    <source>
        <dbReference type="ARBA" id="ARBA00048543"/>
    </source>
</evidence>
<dbReference type="PANTHER" id="PTHR30525">
    <property type="entry name" value="1-DEOXY-D-XYLULOSE 5-PHOSPHATE REDUCTOISOMERASE"/>
    <property type="match status" value="1"/>
</dbReference>
<feature type="binding site" evidence="9">
    <location>
        <position position="121"/>
    </location>
    <ligand>
        <name>1-deoxy-D-xylulose 5-phosphate</name>
        <dbReference type="ChEBI" id="CHEBI:57792"/>
    </ligand>
</feature>
<feature type="binding site" evidence="9">
    <location>
        <position position="208"/>
    </location>
    <ligand>
        <name>1-deoxy-D-xylulose 5-phosphate</name>
        <dbReference type="ChEBI" id="CHEBI:57792"/>
    </ligand>
</feature>
<evidence type="ECO:0000256" key="5">
    <source>
        <dbReference type="ARBA" id="ARBA00023002"/>
    </source>
</evidence>
<dbReference type="Gene3D" id="1.10.1740.10">
    <property type="match status" value="1"/>
</dbReference>
<feature type="binding site" evidence="9">
    <location>
        <position position="217"/>
    </location>
    <ligand>
        <name>1-deoxy-D-xylulose 5-phosphate</name>
        <dbReference type="ChEBI" id="CHEBI:57792"/>
    </ligand>
</feature>
<evidence type="ECO:0000313" key="13">
    <source>
        <dbReference type="EMBL" id="PJZ83822.1"/>
    </source>
</evidence>
<feature type="binding site" evidence="9">
    <location>
        <position position="148"/>
    </location>
    <ligand>
        <name>1-deoxy-D-xylulose 5-phosphate</name>
        <dbReference type="ChEBI" id="CHEBI:57792"/>
    </ligand>
</feature>
<dbReference type="InterPro" id="IPR026877">
    <property type="entry name" value="DXPR_C"/>
</dbReference>
<dbReference type="InterPro" id="IPR036169">
    <property type="entry name" value="DXPR_C_sf"/>
</dbReference>
<evidence type="ECO:0000256" key="7">
    <source>
        <dbReference type="ARBA" id="ARBA00023229"/>
    </source>
</evidence>
<keyword evidence="7 9" id="KW-0414">Isoprene biosynthesis</keyword>
<comment type="similarity">
    <text evidence="2 9">Belongs to the DXR family.</text>
</comment>
<comment type="catalytic activity">
    <reaction evidence="8">
        <text>2-C-methyl-D-erythritol 4-phosphate + NADP(+) = 1-deoxy-D-xylulose 5-phosphate + NADPH + H(+)</text>
        <dbReference type="Rhea" id="RHEA:13717"/>
        <dbReference type="ChEBI" id="CHEBI:15378"/>
        <dbReference type="ChEBI" id="CHEBI:57783"/>
        <dbReference type="ChEBI" id="CHEBI:57792"/>
        <dbReference type="ChEBI" id="CHEBI:58262"/>
        <dbReference type="ChEBI" id="CHEBI:58349"/>
        <dbReference type="EC" id="1.1.1.267"/>
    </reaction>
    <physiologicalReaction direction="right-to-left" evidence="8">
        <dbReference type="Rhea" id="RHEA:13719"/>
    </physiologicalReaction>
</comment>
<dbReference type="PIRSF" id="PIRSF006205">
    <property type="entry name" value="Dxp_reductismrs"/>
    <property type="match status" value="1"/>
</dbReference>
<comment type="pathway">
    <text evidence="1 9">Isoprenoid biosynthesis; isopentenyl diphosphate biosynthesis via DXP pathway; isopentenyl diphosphate from 1-deoxy-D-xylulose 5-phosphate: step 1/6.</text>
</comment>
<dbReference type="NCBIfam" id="TIGR00243">
    <property type="entry name" value="Dxr"/>
    <property type="match status" value="1"/>
</dbReference>
<dbReference type="OrthoDB" id="9806546at2"/>
<reference evidence="13 14" key="1">
    <citation type="submission" date="2017-07" db="EMBL/GenBank/DDBJ databases">
        <title>Leptospira spp. isolated from tropical soils.</title>
        <authorList>
            <person name="Thibeaux R."/>
            <person name="Iraola G."/>
            <person name="Ferres I."/>
            <person name="Bierque E."/>
            <person name="Girault D."/>
            <person name="Soupe-Gilbert M.-E."/>
            <person name="Picardeau M."/>
            <person name="Goarant C."/>
        </authorList>
    </citation>
    <scope>NUCLEOTIDE SEQUENCE [LARGE SCALE GENOMIC DNA]</scope>
    <source>
        <strain evidence="13 14">FH2-B-A1</strain>
    </source>
</reference>
<comment type="function">
    <text evidence="9">Catalyzes the NADPH-dependent rearrangement and reduction of 1-deoxy-D-xylulose-5-phosphate (DXP) to 2-C-methyl-D-erythritol 4-phosphate (MEP).</text>
</comment>
<keyword evidence="3 9" id="KW-0479">Metal-binding</keyword>
<keyword evidence="9" id="KW-0460">Magnesium</keyword>
<evidence type="ECO:0000256" key="2">
    <source>
        <dbReference type="ARBA" id="ARBA00006825"/>
    </source>
</evidence>
<feature type="domain" description="1-deoxy-D-xylulose 5-phosphate reductoisomerase C-terminal" evidence="11">
    <location>
        <begin position="142"/>
        <end position="225"/>
    </location>
</feature>
<feature type="binding site" evidence="9">
    <location>
        <position position="217"/>
    </location>
    <ligand>
        <name>Mn(2+)</name>
        <dbReference type="ChEBI" id="CHEBI:29035"/>
    </ligand>
</feature>
<proteinExistence type="inferred from homology"/>
<feature type="binding site" evidence="9">
    <location>
        <position position="214"/>
    </location>
    <ligand>
        <name>1-deoxy-D-xylulose 5-phosphate</name>
        <dbReference type="ChEBI" id="CHEBI:57792"/>
    </ligand>
</feature>
<dbReference type="GO" id="GO:0030145">
    <property type="term" value="F:manganese ion binding"/>
    <property type="evidence" value="ECO:0007669"/>
    <property type="project" value="TreeGrafter"/>
</dbReference>
<evidence type="ECO:0000256" key="9">
    <source>
        <dbReference type="HAMAP-Rule" id="MF_00183"/>
    </source>
</evidence>
<dbReference type="HAMAP" id="MF_00183">
    <property type="entry name" value="DXP_reductoisom"/>
    <property type="match status" value="1"/>
</dbReference>